<dbReference type="Gene3D" id="3.30.70.330">
    <property type="match status" value="1"/>
</dbReference>
<dbReference type="SUPFAM" id="SSF54928">
    <property type="entry name" value="RNA-binding domain, RBD"/>
    <property type="match status" value="1"/>
</dbReference>
<dbReference type="InterPro" id="IPR045137">
    <property type="entry name" value="RBM26/27"/>
</dbReference>
<dbReference type="CDD" id="cd12257">
    <property type="entry name" value="RRM1_RBM26_like"/>
    <property type="match status" value="1"/>
</dbReference>
<dbReference type="InterPro" id="IPR000504">
    <property type="entry name" value="RRM_dom"/>
</dbReference>
<dbReference type="EMBL" id="MU004306">
    <property type="protein sequence ID" value="KAF2659557.1"/>
    <property type="molecule type" value="Genomic_DNA"/>
</dbReference>
<evidence type="ECO:0000256" key="3">
    <source>
        <dbReference type="PROSITE-ProRule" id="PRU00176"/>
    </source>
</evidence>
<dbReference type="GO" id="GO:0005634">
    <property type="term" value="C:nucleus"/>
    <property type="evidence" value="ECO:0007669"/>
    <property type="project" value="TreeGrafter"/>
</dbReference>
<proteinExistence type="predicted"/>
<dbReference type="GO" id="GO:0003723">
    <property type="term" value="F:RNA binding"/>
    <property type="evidence" value="ECO:0007669"/>
    <property type="project" value="UniProtKB-UniRule"/>
</dbReference>
<evidence type="ECO:0000259" key="7">
    <source>
        <dbReference type="PROSITE" id="PS50103"/>
    </source>
</evidence>
<feature type="compositionally biased region" description="Pro residues" evidence="5">
    <location>
        <begin position="109"/>
        <end position="121"/>
    </location>
</feature>
<evidence type="ECO:0000259" key="6">
    <source>
        <dbReference type="PROSITE" id="PS50102"/>
    </source>
</evidence>
<comment type="function">
    <text evidence="2">May be involved in the turnover of nuclear polyadenylated (pA+) RNA.</text>
</comment>
<dbReference type="InterPro" id="IPR012677">
    <property type="entry name" value="Nucleotide-bd_a/b_plait_sf"/>
</dbReference>
<feature type="region of interest" description="Disordered" evidence="5">
    <location>
        <begin position="251"/>
        <end position="273"/>
    </location>
</feature>
<organism evidence="8 9">
    <name type="scientific">Lophiostoma macrostomum CBS 122681</name>
    <dbReference type="NCBI Taxonomy" id="1314788"/>
    <lineage>
        <taxon>Eukaryota</taxon>
        <taxon>Fungi</taxon>
        <taxon>Dikarya</taxon>
        <taxon>Ascomycota</taxon>
        <taxon>Pezizomycotina</taxon>
        <taxon>Dothideomycetes</taxon>
        <taxon>Pleosporomycetidae</taxon>
        <taxon>Pleosporales</taxon>
        <taxon>Lophiostomataceae</taxon>
        <taxon>Lophiostoma</taxon>
    </lineage>
</organism>
<accession>A0A6A6TK26</accession>
<feature type="domain" description="RRM" evidence="6">
    <location>
        <begin position="354"/>
        <end position="426"/>
    </location>
</feature>
<dbReference type="SMART" id="SM00360">
    <property type="entry name" value="RRM"/>
    <property type="match status" value="1"/>
</dbReference>
<feature type="compositionally biased region" description="Basic and acidic residues" evidence="5">
    <location>
        <begin position="148"/>
        <end position="171"/>
    </location>
</feature>
<keyword evidence="9" id="KW-1185">Reference proteome</keyword>
<feature type="zinc finger region" description="C3H1-type" evidence="4">
    <location>
        <begin position="268"/>
        <end position="296"/>
    </location>
</feature>
<dbReference type="InterPro" id="IPR000571">
    <property type="entry name" value="Znf_CCCH"/>
</dbReference>
<evidence type="ECO:0000256" key="1">
    <source>
        <dbReference type="ARBA" id="ARBA00022884"/>
    </source>
</evidence>
<keyword evidence="4" id="KW-0479">Metal-binding</keyword>
<feature type="compositionally biased region" description="Basic residues" evidence="5">
    <location>
        <begin position="262"/>
        <end position="273"/>
    </location>
</feature>
<dbReference type="AlphaFoldDB" id="A0A6A6TK26"/>
<dbReference type="InterPro" id="IPR002483">
    <property type="entry name" value="PWI_dom"/>
</dbReference>
<reference evidence="8" key="1">
    <citation type="journal article" date="2020" name="Stud. Mycol.">
        <title>101 Dothideomycetes genomes: a test case for predicting lifestyles and emergence of pathogens.</title>
        <authorList>
            <person name="Haridas S."/>
            <person name="Albert R."/>
            <person name="Binder M."/>
            <person name="Bloem J."/>
            <person name="Labutti K."/>
            <person name="Salamov A."/>
            <person name="Andreopoulos B."/>
            <person name="Baker S."/>
            <person name="Barry K."/>
            <person name="Bills G."/>
            <person name="Bluhm B."/>
            <person name="Cannon C."/>
            <person name="Castanera R."/>
            <person name="Culley D."/>
            <person name="Daum C."/>
            <person name="Ezra D."/>
            <person name="Gonzalez J."/>
            <person name="Henrissat B."/>
            <person name="Kuo A."/>
            <person name="Liang C."/>
            <person name="Lipzen A."/>
            <person name="Lutzoni F."/>
            <person name="Magnuson J."/>
            <person name="Mondo S."/>
            <person name="Nolan M."/>
            <person name="Ohm R."/>
            <person name="Pangilinan J."/>
            <person name="Park H.-J."/>
            <person name="Ramirez L."/>
            <person name="Alfaro M."/>
            <person name="Sun H."/>
            <person name="Tritt A."/>
            <person name="Yoshinaga Y."/>
            <person name="Zwiers L.-H."/>
            <person name="Turgeon B."/>
            <person name="Goodwin S."/>
            <person name="Spatafora J."/>
            <person name="Crous P."/>
            <person name="Grigoriev I."/>
        </authorList>
    </citation>
    <scope>NUCLEOTIDE SEQUENCE</scope>
    <source>
        <strain evidence="8">CBS 122681</strain>
    </source>
</reference>
<evidence type="ECO:0000256" key="4">
    <source>
        <dbReference type="PROSITE-ProRule" id="PRU00723"/>
    </source>
</evidence>
<dbReference type="OrthoDB" id="443401at2759"/>
<evidence type="ECO:0000256" key="2">
    <source>
        <dbReference type="ARBA" id="ARBA00043866"/>
    </source>
</evidence>
<dbReference type="FunFam" id="3.30.70.330:FF:000647">
    <property type="entry name" value="CCCH zinc finger and RRM domain protein"/>
    <property type="match status" value="1"/>
</dbReference>
<feature type="compositionally biased region" description="Basic and acidic residues" evidence="5">
    <location>
        <begin position="433"/>
        <end position="444"/>
    </location>
</feature>
<dbReference type="Pfam" id="PF01480">
    <property type="entry name" value="PWI"/>
    <property type="match status" value="1"/>
</dbReference>
<dbReference type="Pfam" id="PF00076">
    <property type="entry name" value="RRM_1"/>
    <property type="match status" value="1"/>
</dbReference>
<keyword evidence="4" id="KW-0863">Zinc-finger</keyword>
<dbReference type="PROSITE" id="PS50102">
    <property type="entry name" value="RRM"/>
    <property type="match status" value="1"/>
</dbReference>
<dbReference type="Gene3D" id="1.20.1390.10">
    <property type="entry name" value="PWI domain"/>
    <property type="match status" value="1"/>
</dbReference>
<dbReference type="GO" id="GO:0008270">
    <property type="term" value="F:zinc ion binding"/>
    <property type="evidence" value="ECO:0007669"/>
    <property type="project" value="UniProtKB-KW"/>
</dbReference>
<gene>
    <name evidence="8" type="ORF">K491DRAFT_689171</name>
</gene>
<dbReference type="InterPro" id="IPR035979">
    <property type="entry name" value="RBD_domain_sf"/>
</dbReference>
<keyword evidence="1 3" id="KW-0694">RNA-binding</keyword>
<feature type="region of interest" description="Disordered" evidence="5">
    <location>
        <begin position="317"/>
        <end position="353"/>
    </location>
</feature>
<evidence type="ECO:0000313" key="8">
    <source>
        <dbReference type="EMBL" id="KAF2659557.1"/>
    </source>
</evidence>
<evidence type="ECO:0000313" key="9">
    <source>
        <dbReference type="Proteomes" id="UP000799324"/>
    </source>
</evidence>
<dbReference type="PANTHER" id="PTHR14398">
    <property type="entry name" value="RNA RECOGNITION RRM/RNP DOMAIN"/>
    <property type="match status" value="1"/>
</dbReference>
<feature type="region of interest" description="Disordered" evidence="5">
    <location>
        <begin position="429"/>
        <end position="483"/>
    </location>
</feature>
<name>A0A6A6TK26_9PLEO</name>
<feature type="compositionally biased region" description="Pro residues" evidence="5">
    <location>
        <begin position="202"/>
        <end position="211"/>
    </location>
</feature>
<keyword evidence="4" id="KW-0862">Zinc</keyword>
<evidence type="ECO:0008006" key="10">
    <source>
        <dbReference type="Google" id="ProtNLM"/>
    </source>
</evidence>
<dbReference type="Proteomes" id="UP000799324">
    <property type="component" value="Unassembled WGS sequence"/>
</dbReference>
<dbReference type="PANTHER" id="PTHR14398:SF0">
    <property type="entry name" value="ZINC FINGER PROTEIN SWM"/>
    <property type="match status" value="1"/>
</dbReference>
<feature type="compositionally biased region" description="Basic and acidic residues" evidence="5">
    <location>
        <begin position="453"/>
        <end position="483"/>
    </location>
</feature>
<evidence type="ECO:0000256" key="5">
    <source>
        <dbReference type="SAM" id="MobiDB-lite"/>
    </source>
</evidence>
<protein>
    <recommendedName>
        <fullName evidence="10">C3H1-type domain-containing protein</fullName>
    </recommendedName>
</protein>
<feature type="domain" description="C3H1-type" evidence="7">
    <location>
        <begin position="268"/>
        <end position="296"/>
    </location>
</feature>
<feature type="region of interest" description="Disordered" evidence="5">
    <location>
        <begin position="102"/>
        <end position="218"/>
    </location>
</feature>
<dbReference type="PROSITE" id="PS50103">
    <property type="entry name" value="ZF_C3H1"/>
    <property type="match status" value="1"/>
</dbReference>
<sequence>MLVAEADREALKAWISPRLEKISDADADVLADYVIALVIAETTEASARKNCLNSLPDFLHEHTAIFTDEVLRAIKTQSFLPNAKPPASAIPSAPALLPSPALSAEAKPFNPPTGPFNPPTGPSATRLPGLGSDVANGRGDQSRKRRFNERETSQTRDGQDPHYRRGGDRPFKQTARRGGRQNRGGFGGPDLNAGTMYGTNGAPPPAMPPSFPALSNLPEGLPPLDPTNPMSFLTMMGMMFPQVLSNLPQATPQLPTAQSEPHRRKKAKGRKGRCRDYDTKGFCALGSACPYEHGGEVVMSNTADEYDPTRASLAVEGLGSSSHSNTEKRGRQRAPAWTRAPFSQAGPTSDRSKTTIVVEQIPEEYFSEDDVRKFFSQFGNTLEVDMQAYKRLAIVTFDDHFAARRAYDSPKVIFDNRFVKVYWYNPDTLPEPPVKDTSDTHPQDEEMLDPEEVEKRQAEAQKAYEARQKKAQEADARAQEVEEKLREREEEMRILREKLANKNGSKESAALIDQLSSLQAEAQDLNDFEYSEYAPRGRGRGGYRGRGYYAPRGRGYGSYRGAYSGRGFAGAPFAGARSGVKRLDNRPKRIAVTGVEPGSQLDETLREHLLSRYDFESIDPHPDKSDTQIIIFKERYVADMARSVENL</sequence>